<feature type="transmembrane region" description="Helical" evidence="1">
    <location>
        <begin position="222"/>
        <end position="242"/>
    </location>
</feature>
<dbReference type="EMBL" id="JAZDDG010000006">
    <property type="protein sequence ID" value="MEE1977120.1"/>
    <property type="molecule type" value="Genomic_DNA"/>
</dbReference>
<name>A0ABU7IVV1_9FLAO</name>
<evidence type="ECO:0000256" key="1">
    <source>
        <dbReference type="SAM" id="Phobius"/>
    </source>
</evidence>
<keyword evidence="1" id="KW-0472">Membrane</keyword>
<proteinExistence type="predicted"/>
<feature type="transmembrane region" description="Helical" evidence="1">
    <location>
        <begin position="58"/>
        <end position="79"/>
    </location>
</feature>
<feature type="domain" description="CAAX prenyl protease 2/Lysostaphin resistance protein A-like" evidence="2">
    <location>
        <begin position="137"/>
        <end position="233"/>
    </location>
</feature>
<accession>A0ABU7IVV1</accession>
<dbReference type="InterPro" id="IPR003675">
    <property type="entry name" value="Rce1/LyrA-like_dom"/>
</dbReference>
<dbReference type="PANTHER" id="PTHR39430">
    <property type="entry name" value="MEMBRANE-ASSOCIATED PROTEASE-RELATED"/>
    <property type="match status" value="1"/>
</dbReference>
<dbReference type="PANTHER" id="PTHR39430:SF1">
    <property type="entry name" value="PROTEASE"/>
    <property type="match status" value="1"/>
</dbReference>
<dbReference type="RefSeq" id="WP_272651810.1">
    <property type="nucleotide sequence ID" value="NZ_JAZDDG010000006.1"/>
</dbReference>
<reference evidence="3 4" key="1">
    <citation type="submission" date="2024-01" db="EMBL/GenBank/DDBJ databases">
        <title>Maribacter spp. originated from different algae showed divergent polysaccharides utilization ability.</title>
        <authorList>
            <person name="Wang H."/>
            <person name="Wu Y."/>
        </authorList>
    </citation>
    <scope>NUCLEOTIDE SEQUENCE [LARGE SCALE GENOMIC DNA]</scope>
    <source>
        <strain evidence="3 4">PR1</strain>
    </source>
</reference>
<comment type="caution">
    <text evidence="3">The sequence shown here is derived from an EMBL/GenBank/DDBJ whole genome shotgun (WGS) entry which is preliminary data.</text>
</comment>
<feature type="transmembrane region" description="Helical" evidence="1">
    <location>
        <begin position="262"/>
        <end position="281"/>
    </location>
</feature>
<dbReference type="GO" id="GO:0016787">
    <property type="term" value="F:hydrolase activity"/>
    <property type="evidence" value="ECO:0007669"/>
    <property type="project" value="UniProtKB-KW"/>
</dbReference>
<feature type="transmembrane region" description="Helical" evidence="1">
    <location>
        <begin position="195"/>
        <end position="215"/>
    </location>
</feature>
<keyword evidence="1" id="KW-0812">Transmembrane</keyword>
<evidence type="ECO:0000313" key="4">
    <source>
        <dbReference type="Proteomes" id="UP001356308"/>
    </source>
</evidence>
<keyword evidence="3" id="KW-0378">Hydrolase</keyword>
<feature type="transmembrane region" description="Helical" evidence="1">
    <location>
        <begin position="132"/>
        <end position="151"/>
    </location>
</feature>
<feature type="transmembrane region" description="Helical" evidence="1">
    <location>
        <begin position="172"/>
        <end position="189"/>
    </location>
</feature>
<evidence type="ECO:0000313" key="3">
    <source>
        <dbReference type="EMBL" id="MEE1977120.1"/>
    </source>
</evidence>
<dbReference type="EC" id="3.4.-.-" evidence="3"/>
<dbReference type="Proteomes" id="UP001356308">
    <property type="component" value="Unassembled WGS sequence"/>
</dbReference>
<organism evidence="3 4">
    <name type="scientific">Maribacter cobaltidurans</name>
    <dbReference type="NCBI Taxonomy" id="1178778"/>
    <lineage>
        <taxon>Bacteria</taxon>
        <taxon>Pseudomonadati</taxon>
        <taxon>Bacteroidota</taxon>
        <taxon>Flavobacteriia</taxon>
        <taxon>Flavobacteriales</taxon>
        <taxon>Flavobacteriaceae</taxon>
        <taxon>Maribacter</taxon>
    </lineage>
</organism>
<feature type="transmembrane region" description="Helical" evidence="1">
    <location>
        <begin position="12"/>
        <end position="38"/>
    </location>
</feature>
<feature type="transmembrane region" description="Helical" evidence="1">
    <location>
        <begin position="99"/>
        <end position="120"/>
    </location>
</feature>
<evidence type="ECO:0000259" key="2">
    <source>
        <dbReference type="Pfam" id="PF02517"/>
    </source>
</evidence>
<sequence length="310" mass="35322">MYIEQAYKGDNASWKVILTTLISTGVFIVNFIFFLLISPEDLEKTYELMKQLPPIVNLVSNLAPFIFLLLVLILLVIFLHKRSFVSLTTARKKIDFSRLLFSASFTILLTVLFFAIGYGIDPEGVEWNFKPYKFLILVFASLILFPFQIGFEEYLFRGYLMQQIGVLVKNKWFPLLLTSVMFGLMHSANPEVAEMGYITMVLYIGFGLLMGIMTLMDDGIELALGFHLGNNLMAALLVTSDWSAIQADSLFKNTAESASGDIVQEMLLSVFVTFPLILFVLSKKYKWTNWKERLTGKVLSKEEFLAKENQ</sequence>
<gene>
    <name evidence="3" type="ORF">V1I91_13620</name>
</gene>
<keyword evidence="4" id="KW-1185">Reference proteome</keyword>
<keyword evidence="1" id="KW-1133">Transmembrane helix</keyword>
<protein>
    <submittedName>
        <fullName evidence="3">CPBP family intramembrane glutamic endopeptidase</fullName>
        <ecNumber evidence="3">3.4.-.-</ecNumber>
    </submittedName>
</protein>
<dbReference type="Pfam" id="PF02517">
    <property type="entry name" value="Rce1-like"/>
    <property type="match status" value="1"/>
</dbReference>